<organism evidence="2 3">
    <name type="scientific">Rhodotorula taiwanensis</name>
    <dbReference type="NCBI Taxonomy" id="741276"/>
    <lineage>
        <taxon>Eukaryota</taxon>
        <taxon>Fungi</taxon>
        <taxon>Dikarya</taxon>
        <taxon>Basidiomycota</taxon>
        <taxon>Pucciniomycotina</taxon>
        <taxon>Microbotryomycetes</taxon>
        <taxon>Sporidiobolales</taxon>
        <taxon>Sporidiobolaceae</taxon>
        <taxon>Rhodotorula</taxon>
    </lineage>
</organism>
<reference evidence="2 3" key="1">
    <citation type="journal article" date="2018" name="Front. Microbiol.">
        <title>Prospects for Fungal Bioremediation of Acidic Radioactive Waste Sites: Characterization and Genome Sequence of Rhodotorula taiwanensis MD1149.</title>
        <authorList>
            <person name="Tkavc R."/>
            <person name="Matrosova V.Y."/>
            <person name="Grichenko O.E."/>
            <person name="Gostincar C."/>
            <person name="Volpe R.P."/>
            <person name="Klimenkova P."/>
            <person name="Gaidamakova E.K."/>
            <person name="Zhou C.E."/>
            <person name="Stewart B.J."/>
            <person name="Lyman M.G."/>
            <person name="Malfatti S.A."/>
            <person name="Rubinfeld B."/>
            <person name="Courtot M."/>
            <person name="Singh J."/>
            <person name="Dalgard C.L."/>
            <person name="Hamilton T."/>
            <person name="Frey K.G."/>
            <person name="Gunde-Cimerman N."/>
            <person name="Dugan L."/>
            <person name="Daly M.J."/>
        </authorList>
    </citation>
    <scope>NUCLEOTIDE SEQUENCE [LARGE SCALE GENOMIC DNA]</scope>
    <source>
        <strain evidence="2 3">MD1149</strain>
    </source>
</reference>
<feature type="region of interest" description="Disordered" evidence="1">
    <location>
        <begin position="741"/>
        <end position="763"/>
    </location>
</feature>
<dbReference type="InterPro" id="IPR023393">
    <property type="entry name" value="START-like_dom_sf"/>
</dbReference>
<evidence type="ECO:0000256" key="1">
    <source>
        <dbReference type="SAM" id="MobiDB-lite"/>
    </source>
</evidence>
<feature type="compositionally biased region" description="Basic and acidic residues" evidence="1">
    <location>
        <begin position="578"/>
        <end position="589"/>
    </location>
</feature>
<feature type="region of interest" description="Disordered" evidence="1">
    <location>
        <begin position="122"/>
        <end position="149"/>
    </location>
</feature>
<sequence>MLAAPPIHAALKRPTYPPPSAASDPAPLPYVAASVSGSTTQQRTSTQRPRQRGDSHRHAQAIREALEQVRTFADQIEPSADASPAAGSSNPNGPGIIANLERNGWTHHTTTSGVRMFHSAHQAAPRTHLDRSKPAKPLGRGITSHPSSRGLRADEALPYFRGEGWIEGSWKREDVAATILSLDARAVWDTKLDRSRSQVVELLSETDTLCHLHLKSALVSDRDVCLVTSSATDDRPDRANTSYVISASVEDPLVPASSTTTTIHLSAFALRSLPEPPHYETPPPGSSMINASRKLNPSPPVRPGHRRTRSSGSALHTTSSLMATVPLPPLPDQEATAASTSEQIPTRPRLLSAQTHTGHPQPPPLLHTLSNYTSATSSYGYTGSISPSEGPTPHNALHYFSAGPGQAAPPAKRGSLPPPLATGPGLAVSMVIHASPGYNLPQTTVDQLSILLPLSIASVGRFLSTHGFAPYLSRSCGFIQVREETFDAASGRYRVVFTASDAARARPEHQARIRFFGGTFGRGRFHVEVQHADPKAWTLDWDTPPRPGDVNRFDLRREAEEIGGEGSGLWRSKVSLRRPGEDDRPRPERQSSGNSLFSPLDRDDPATRDPALQPGPLGGCTVYIPTSATQPSLPVIVTVQRTTAVSATLPLAKRQGVSNALAQAAQVALDDHLSLCSSVEELLECGQEGTEERAEVCLKGTRLVLRELESAQAREEASAVAANAAAAFAARKNALRSPLSRSTILLRDPTPRQRSPVVGTGMP</sequence>
<dbReference type="Proteomes" id="UP000237144">
    <property type="component" value="Unassembled WGS sequence"/>
</dbReference>
<protein>
    <recommendedName>
        <fullName evidence="4">START domain-containing protein</fullName>
    </recommendedName>
</protein>
<feature type="region of interest" description="Disordered" evidence="1">
    <location>
        <begin position="1"/>
        <end position="59"/>
    </location>
</feature>
<feature type="compositionally biased region" description="Polar residues" evidence="1">
    <location>
        <begin position="310"/>
        <end position="322"/>
    </location>
</feature>
<gene>
    <name evidence="2" type="ORF">BMF94_6340</name>
</gene>
<feature type="compositionally biased region" description="Pro residues" evidence="1">
    <location>
        <begin position="274"/>
        <end position="285"/>
    </location>
</feature>
<comment type="caution">
    <text evidence="2">The sequence shown here is derived from an EMBL/GenBank/DDBJ whole genome shotgun (WGS) entry which is preliminary data.</text>
</comment>
<keyword evidence="3" id="KW-1185">Reference proteome</keyword>
<name>A0A2S5B1G1_9BASI</name>
<dbReference type="SUPFAM" id="SSF55961">
    <property type="entry name" value="Bet v1-like"/>
    <property type="match status" value="1"/>
</dbReference>
<evidence type="ECO:0008006" key="4">
    <source>
        <dbReference type="Google" id="ProtNLM"/>
    </source>
</evidence>
<feature type="region of interest" description="Disordered" evidence="1">
    <location>
        <begin position="79"/>
        <end position="100"/>
    </location>
</feature>
<feature type="compositionally biased region" description="Low complexity" evidence="1">
    <location>
        <begin position="79"/>
        <end position="95"/>
    </location>
</feature>
<accession>A0A2S5B1G1</accession>
<dbReference type="EMBL" id="PJQD01000112">
    <property type="protein sequence ID" value="POY70634.1"/>
    <property type="molecule type" value="Genomic_DNA"/>
</dbReference>
<feature type="compositionally biased region" description="Low complexity" evidence="1">
    <location>
        <begin position="34"/>
        <end position="48"/>
    </location>
</feature>
<feature type="region of interest" description="Disordered" evidence="1">
    <location>
        <begin position="273"/>
        <end position="346"/>
    </location>
</feature>
<evidence type="ECO:0000313" key="2">
    <source>
        <dbReference type="EMBL" id="POY70634.1"/>
    </source>
</evidence>
<feature type="region of interest" description="Disordered" evidence="1">
    <location>
        <begin position="564"/>
        <end position="618"/>
    </location>
</feature>
<dbReference type="Gene3D" id="3.30.530.20">
    <property type="match status" value="1"/>
</dbReference>
<dbReference type="AlphaFoldDB" id="A0A2S5B1G1"/>
<feature type="region of interest" description="Disordered" evidence="1">
    <location>
        <begin position="383"/>
        <end position="414"/>
    </location>
</feature>
<dbReference type="OrthoDB" id="2535636at2759"/>
<proteinExistence type="predicted"/>
<evidence type="ECO:0000313" key="3">
    <source>
        <dbReference type="Proteomes" id="UP000237144"/>
    </source>
</evidence>